<dbReference type="AlphaFoldDB" id="A0AAD3TKK2"/>
<organism evidence="1 2">
    <name type="scientific">Nepenthes gracilis</name>
    <name type="common">Slender pitcher plant</name>
    <dbReference type="NCBI Taxonomy" id="150966"/>
    <lineage>
        <taxon>Eukaryota</taxon>
        <taxon>Viridiplantae</taxon>
        <taxon>Streptophyta</taxon>
        <taxon>Embryophyta</taxon>
        <taxon>Tracheophyta</taxon>
        <taxon>Spermatophyta</taxon>
        <taxon>Magnoliopsida</taxon>
        <taxon>eudicotyledons</taxon>
        <taxon>Gunneridae</taxon>
        <taxon>Pentapetalae</taxon>
        <taxon>Caryophyllales</taxon>
        <taxon>Nepenthaceae</taxon>
        <taxon>Nepenthes</taxon>
    </lineage>
</organism>
<protein>
    <submittedName>
        <fullName evidence="1">Uncharacterized protein</fullName>
    </submittedName>
</protein>
<evidence type="ECO:0000313" key="2">
    <source>
        <dbReference type="Proteomes" id="UP001279734"/>
    </source>
</evidence>
<keyword evidence="2" id="KW-1185">Reference proteome</keyword>
<accession>A0AAD3TKK2</accession>
<gene>
    <name evidence="1" type="ORF">Nepgr_033407</name>
</gene>
<name>A0AAD3TKK2_NEPGR</name>
<reference evidence="1" key="1">
    <citation type="submission" date="2023-05" db="EMBL/GenBank/DDBJ databases">
        <title>Nepenthes gracilis genome sequencing.</title>
        <authorList>
            <person name="Fukushima K."/>
        </authorList>
    </citation>
    <scope>NUCLEOTIDE SEQUENCE</scope>
    <source>
        <strain evidence="1">SING2019-196</strain>
    </source>
</reference>
<comment type="caution">
    <text evidence="1">The sequence shown here is derived from an EMBL/GenBank/DDBJ whole genome shotgun (WGS) entry which is preliminary data.</text>
</comment>
<proteinExistence type="predicted"/>
<dbReference type="EMBL" id="BSYO01000040">
    <property type="protein sequence ID" value="GMH31563.1"/>
    <property type="molecule type" value="Genomic_DNA"/>
</dbReference>
<sequence>MSSYVLHSTIGCNGSETRNSSLTFAPVDVRWSIVGGAFLEVILVGIGCPCCRNTLWVESCKDLASFVEG</sequence>
<dbReference type="Proteomes" id="UP001279734">
    <property type="component" value="Unassembled WGS sequence"/>
</dbReference>
<evidence type="ECO:0000313" key="1">
    <source>
        <dbReference type="EMBL" id="GMH31563.1"/>
    </source>
</evidence>